<keyword evidence="4" id="KW-0547">Nucleotide-binding</keyword>
<keyword evidence="2" id="KW-0723">Serine/threonine-protein kinase</keyword>
<keyword evidence="5" id="KW-0418">Kinase</keyword>
<evidence type="ECO:0000256" key="1">
    <source>
        <dbReference type="ARBA" id="ARBA00012513"/>
    </source>
</evidence>
<proteinExistence type="predicted"/>
<evidence type="ECO:0000259" key="10">
    <source>
        <dbReference type="SMART" id="SM00220"/>
    </source>
</evidence>
<keyword evidence="3" id="KW-0808">Transferase</keyword>
<dbReference type="SUPFAM" id="SSF56112">
    <property type="entry name" value="Protein kinase-like (PK-like)"/>
    <property type="match status" value="1"/>
</dbReference>
<feature type="region of interest" description="Disordered" evidence="9">
    <location>
        <begin position="1"/>
        <end position="48"/>
    </location>
</feature>
<dbReference type="EMBL" id="JAWRVI010000058">
    <property type="protein sequence ID" value="KAK4083287.1"/>
    <property type="molecule type" value="Genomic_DNA"/>
</dbReference>
<dbReference type="InterPro" id="IPR011009">
    <property type="entry name" value="Kinase-like_dom_sf"/>
</dbReference>
<comment type="catalytic activity">
    <reaction evidence="7">
        <text>L-threonyl-[protein] + ATP = O-phospho-L-threonyl-[protein] + ADP + H(+)</text>
        <dbReference type="Rhea" id="RHEA:46608"/>
        <dbReference type="Rhea" id="RHEA-COMP:11060"/>
        <dbReference type="Rhea" id="RHEA-COMP:11605"/>
        <dbReference type="ChEBI" id="CHEBI:15378"/>
        <dbReference type="ChEBI" id="CHEBI:30013"/>
        <dbReference type="ChEBI" id="CHEBI:30616"/>
        <dbReference type="ChEBI" id="CHEBI:61977"/>
        <dbReference type="ChEBI" id="CHEBI:456216"/>
        <dbReference type="EC" id="2.7.11.1"/>
    </reaction>
</comment>
<dbReference type="EC" id="2.7.11.1" evidence="1"/>
<evidence type="ECO:0000256" key="6">
    <source>
        <dbReference type="ARBA" id="ARBA00022840"/>
    </source>
</evidence>
<dbReference type="Proteomes" id="UP001287286">
    <property type="component" value="Unassembled WGS sequence"/>
</dbReference>
<dbReference type="Gene3D" id="1.10.510.10">
    <property type="entry name" value="Transferase(Phosphotransferase) domain 1"/>
    <property type="match status" value="1"/>
</dbReference>
<evidence type="ECO:0000256" key="7">
    <source>
        <dbReference type="ARBA" id="ARBA00047899"/>
    </source>
</evidence>
<evidence type="ECO:0000313" key="11">
    <source>
        <dbReference type="EMBL" id="KAK4083287.1"/>
    </source>
</evidence>
<reference evidence="11 12" key="1">
    <citation type="journal article" date="2024" name="Microbiol. Resour. Announc.">
        <title>Genome annotations for the ascomycete fungi Trichoderma harzianum, Trichoderma aggressivum, and Purpureocillium lilacinum.</title>
        <authorList>
            <person name="Beijen E.P.W."/>
            <person name="Ohm R.A."/>
        </authorList>
    </citation>
    <scope>NUCLEOTIDE SEQUENCE [LARGE SCALE GENOMIC DNA]</scope>
    <source>
        <strain evidence="11 12">CBS 150709</strain>
    </source>
</reference>
<feature type="domain" description="Protein kinase" evidence="10">
    <location>
        <begin position="64"/>
        <end position="275"/>
    </location>
</feature>
<evidence type="ECO:0000256" key="9">
    <source>
        <dbReference type="SAM" id="MobiDB-lite"/>
    </source>
</evidence>
<evidence type="ECO:0000256" key="8">
    <source>
        <dbReference type="ARBA" id="ARBA00048679"/>
    </source>
</evidence>
<organism evidence="11 12">
    <name type="scientific">Purpureocillium lilacinum</name>
    <name type="common">Paecilomyces lilacinus</name>
    <dbReference type="NCBI Taxonomy" id="33203"/>
    <lineage>
        <taxon>Eukaryota</taxon>
        <taxon>Fungi</taxon>
        <taxon>Dikarya</taxon>
        <taxon>Ascomycota</taxon>
        <taxon>Pezizomycotina</taxon>
        <taxon>Sordariomycetes</taxon>
        <taxon>Hypocreomycetidae</taxon>
        <taxon>Hypocreales</taxon>
        <taxon>Ophiocordycipitaceae</taxon>
        <taxon>Purpureocillium</taxon>
    </lineage>
</organism>
<accession>A0ABR0BLH0</accession>
<evidence type="ECO:0000256" key="3">
    <source>
        <dbReference type="ARBA" id="ARBA00022679"/>
    </source>
</evidence>
<keyword evidence="12" id="KW-1185">Reference proteome</keyword>
<dbReference type="InterPro" id="IPR000719">
    <property type="entry name" value="Prot_kinase_dom"/>
</dbReference>
<protein>
    <recommendedName>
        <fullName evidence="1">non-specific serine/threonine protein kinase</fullName>
        <ecNumber evidence="1">2.7.11.1</ecNumber>
    </recommendedName>
</protein>
<gene>
    <name evidence="11" type="ORF">Purlil1_10857</name>
</gene>
<evidence type="ECO:0000256" key="5">
    <source>
        <dbReference type="ARBA" id="ARBA00022777"/>
    </source>
</evidence>
<evidence type="ECO:0000313" key="12">
    <source>
        <dbReference type="Proteomes" id="UP001287286"/>
    </source>
</evidence>
<evidence type="ECO:0000256" key="4">
    <source>
        <dbReference type="ARBA" id="ARBA00022741"/>
    </source>
</evidence>
<name>A0ABR0BLH0_PURLI</name>
<keyword evidence="6" id="KW-0067">ATP-binding</keyword>
<comment type="caution">
    <text evidence="11">The sequence shown here is derived from an EMBL/GenBank/DDBJ whole genome shotgun (WGS) entry which is preliminary data.</text>
</comment>
<dbReference type="PANTHER" id="PTHR24343">
    <property type="entry name" value="SERINE/THREONINE KINASE"/>
    <property type="match status" value="1"/>
</dbReference>
<dbReference type="Gene3D" id="3.30.200.20">
    <property type="entry name" value="Phosphorylase Kinase, domain 1"/>
    <property type="match status" value="1"/>
</dbReference>
<dbReference type="PANTHER" id="PTHR24343:SF558">
    <property type="entry name" value="PROTEIN KINASE DOMAIN-CONTAINING PROTEIN"/>
    <property type="match status" value="1"/>
</dbReference>
<evidence type="ECO:0000256" key="2">
    <source>
        <dbReference type="ARBA" id="ARBA00022527"/>
    </source>
</evidence>
<dbReference type="SMART" id="SM00220">
    <property type="entry name" value="S_TKc"/>
    <property type="match status" value="1"/>
</dbReference>
<comment type="catalytic activity">
    <reaction evidence="8">
        <text>L-seryl-[protein] + ATP = O-phospho-L-seryl-[protein] + ADP + H(+)</text>
        <dbReference type="Rhea" id="RHEA:17989"/>
        <dbReference type="Rhea" id="RHEA-COMP:9863"/>
        <dbReference type="Rhea" id="RHEA-COMP:11604"/>
        <dbReference type="ChEBI" id="CHEBI:15378"/>
        <dbReference type="ChEBI" id="CHEBI:29999"/>
        <dbReference type="ChEBI" id="CHEBI:30616"/>
        <dbReference type="ChEBI" id="CHEBI:83421"/>
        <dbReference type="ChEBI" id="CHEBI:456216"/>
        <dbReference type="EC" id="2.7.11.1"/>
    </reaction>
</comment>
<sequence>MSVATCAPHAAKGSDPTRSDNPSSTTEWPDKPPLVSKRTRLEGNNNEPRQRLIMRLEPQGVHEHHIEMRVHRGNFFAAWKKLLSWRPMYANSGGPKSSFAPVENSREELYAAKEFRRWPDEAEETHSRLMVAEFCIARELRHPNVVQVLDLLKDETNASAWHGRRIFTESRESAAGAIQAPELYTHDEFDGRAVGIWACGIIYMAMRTGCLLWQKAQSGADEVYAQYLEDRRLEERFALIESLHRARCRTIVYCILDPNPSCRVRASQIFKSDWVREIGLCRGVM</sequence>